<protein>
    <submittedName>
        <fullName evidence="1">Uncharacterized protein</fullName>
    </submittedName>
</protein>
<accession>A0A5B7CTJ0</accession>
<dbReference type="AlphaFoldDB" id="A0A5B7CTJ0"/>
<keyword evidence="2" id="KW-1185">Reference proteome</keyword>
<sequence length="137" mass="15164">MSVQCQDSEPSDTQTQGLFLNAPCAQQGHTSFLSHAPEFLPLYDPSDWSLVPSDSPVCTPTTPTDRVSPILLCSIFSYPFCCVGHGAWRDVTLFKLAVWAVQGRDCMPGLTTEHRLMDSQRQAKLIHVLVMTDDLLP</sequence>
<dbReference type="EMBL" id="VSRR010000218">
    <property type="protein sequence ID" value="MPC12468.1"/>
    <property type="molecule type" value="Genomic_DNA"/>
</dbReference>
<proteinExistence type="predicted"/>
<evidence type="ECO:0000313" key="2">
    <source>
        <dbReference type="Proteomes" id="UP000324222"/>
    </source>
</evidence>
<gene>
    <name evidence="1" type="ORF">E2C01_005166</name>
</gene>
<evidence type="ECO:0000313" key="1">
    <source>
        <dbReference type="EMBL" id="MPC12468.1"/>
    </source>
</evidence>
<reference evidence="1 2" key="1">
    <citation type="submission" date="2019-05" db="EMBL/GenBank/DDBJ databases">
        <title>Another draft genome of Portunus trituberculatus and its Hox gene families provides insights of decapod evolution.</title>
        <authorList>
            <person name="Jeong J.-H."/>
            <person name="Song I."/>
            <person name="Kim S."/>
            <person name="Choi T."/>
            <person name="Kim D."/>
            <person name="Ryu S."/>
            <person name="Kim W."/>
        </authorList>
    </citation>
    <scope>NUCLEOTIDE SEQUENCE [LARGE SCALE GENOMIC DNA]</scope>
    <source>
        <tissue evidence="1">Muscle</tissue>
    </source>
</reference>
<name>A0A5B7CTJ0_PORTR</name>
<dbReference type="Proteomes" id="UP000324222">
    <property type="component" value="Unassembled WGS sequence"/>
</dbReference>
<organism evidence="1 2">
    <name type="scientific">Portunus trituberculatus</name>
    <name type="common">Swimming crab</name>
    <name type="synonym">Neptunus trituberculatus</name>
    <dbReference type="NCBI Taxonomy" id="210409"/>
    <lineage>
        <taxon>Eukaryota</taxon>
        <taxon>Metazoa</taxon>
        <taxon>Ecdysozoa</taxon>
        <taxon>Arthropoda</taxon>
        <taxon>Crustacea</taxon>
        <taxon>Multicrustacea</taxon>
        <taxon>Malacostraca</taxon>
        <taxon>Eumalacostraca</taxon>
        <taxon>Eucarida</taxon>
        <taxon>Decapoda</taxon>
        <taxon>Pleocyemata</taxon>
        <taxon>Brachyura</taxon>
        <taxon>Eubrachyura</taxon>
        <taxon>Portunoidea</taxon>
        <taxon>Portunidae</taxon>
        <taxon>Portuninae</taxon>
        <taxon>Portunus</taxon>
    </lineage>
</organism>
<comment type="caution">
    <text evidence="1">The sequence shown here is derived from an EMBL/GenBank/DDBJ whole genome shotgun (WGS) entry which is preliminary data.</text>
</comment>